<dbReference type="Proteomes" id="UP000567885">
    <property type="component" value="Unassembled WGS sequence"/>
</dbReference>
<organism evidence="2 3">
    <name type="scientific">Fusarium heterosporum</name>
    <dbReference type="NCBI Taxonomy" id="42747"/>
    <lineage>
        <taxon>Eukaryota</taxon>
        <taxon>Fungi</taxon>
        <taxon>Dikarya</taxon>
        <taxon>Ascomycota</taxon>
        <taxon>Pezizomycotina</taxon>
        <taxon>Sordariomycetes</taxon>
        <taxon>Hypocreomycetidae</taxon>
        <taxon>Hypocreales</taxon>
        <taxon>Nectriaceae</taxon>
        <taxon>Fusarium</taxon>
        <taxon>Fusarium heterosporum species complex</taxon>
    </lineage>
</organism>
<dbReference type="GO" id="GO:0016301">
    <property type="term" value="F:kinase activity"/>
    <property type="evidence" value="ECO:0007669"/>
    <property type="project" value="UniProtKB-KW"/>
</dbReference>
<proteinExistence type="predicted"/>
<dbReference type="AlphaFoldDB" id="A0A8H5SVE5"/>
<keyword evidence="2" id="KW-0808">Transferase</keyword>
<name>A0A8H5SVE5_FUSHE</name>
<accession>A0A8H5SVE5</accession>
<sequence>MLLREIDFLLDELMSIFQGDTNLAPAQLPLESKATTQDEEVEMVPAFVVMDFLMGGKAFGRLRLRLRRLLKQDMTHIVSDEILGNLPLTTLGLYSAIFHVRWDAFDYIKDELDGSKDISPVLVLTGGSSNAYASRCADYLKWLWGDSKYKICSHLQQYLEQETYEHPDATLVINQHTEGQSGITVTVIGAKETIVSVAQQFAWLTAAFRPCPNGVALSEVDFIATKGMQFFIEPGALTTLSNANFDQDTCWHRLVRNTAIAHGFPIPPRSGQVGLEVPFNAMLKLSQTSSLVIASQRLAFYGFATFLIPMGQCSDKTDEDGQSRKMIQWHFETSDQPYQYFDCADYLAETKCMWTKGVDQRTLTKSRHFVGFCRVAEIRLATLNSAFTNIHESPLPEASTTIGARIENVTLGTGGLGFATAEFESKIKYPYTIANPVTPDDYLGTLDTTKKMSMILWDCGDQCGWLVPAQALLLHMAHVWVQSNGIAATFRFADMGADYLEEIDVILRNDRKKILRAEGRDDDTDFELRHLIMRIWNDIRGCMIAQQSAIRDDKGVIGYRSGMLSGWELIDFITRPPLEFSMKQDKRGPSDDTWKALAAEKNIPVLFCQGAGDIIKTTALGSLCTSCKLPLKQECHLVASLTCLGHMAQKYGGFRTWTKLTMEWGWQPTDEAALFQEHCQVGLGSHCHERLQKLVNVQDGQEGKDLRLPITGAVVFGRSGSKASKSTVAAQSHSGTKPGSNLTKKGKFKRLLAKLGKK</sequence>
<keyword evidence="2" id="KW-0418">Kinase</keyword>
<gene>
    <name evidence="2" type="ORF">FHETE_8833</name>
</gene>
<evidence type="ECO:0000313" key="2">
    <source>
        <dbReference type="EMBL" id="KAF5660670.1"/>
    </source>
</evidence>
<evidence type="ECO:0000313" key="3">
    <source>
        <dbReference type="Proteomes" id="UP000567885"/>
    </source>
</evidence>
<dbReference type="OrthoDB" id="1577640at2759"/>
<dbReference type="EMBL" id="JAAGWQ010000192">
    <property type="protein sequence ID" value="KAF5660670.1"/>
    <property type="molecule type" value="Genomic_DNA"/>
</dbReference>
<keyword evidence="3" id="KW-1185">Reference proteome</keyword>
<comment type="caution">
    <text evidence="2">The sequence shown here is derived from an EMBL/GenBank/DDBJ whole genome shotgun (WGS) entry which is preliminary data.</text>
</comment>
<protein>
    <submittedName>
        <fullName evidence="2">Serine threonine kinase</fullName>
    </submittedName>
</protein>
<evidence type="ECO:0000256" key="1">
    <source>
        <dbReference type="SAM" id="MobiDB-lite"/>
    </source>
</evidence>
<reference evidence="2 3" key="1">
    <citation type="submission" date="2020-05" db="EMBL/GenBank/DDBJ databases">
        <title>Identification and distribution of gene clusters putatively required for synthesis of sphingolipid metabolism inhibitors in phylogenetically diverse species of the filamentous fungus Fusarium.</title>
        <authorList>
            <person name="Kim H.-S."/>
            <person name="Busman M."/>
            <person name="Brown D.W."/>
            <person name="Divon H."/>
            <person name="Uhlig S."/>
            <person name="Proctor R.H."/>
        </authorList>
    </citation>
    <scope>NUCLEOTIDE SEQUENCE [LARGE SCALE GENOMIC DNA]</scope>
    <source>
        <strain evidence="2 3">NRRL 20693</strain>
    </source>
</reference>
<feature type="region of interest" description="Disordered" evidence="1">
    <location>
        <begin position="721"/>
        <end position="743"/>
    </location>
</feature>